<feature type="domain" description="HIT" evidence="4">
    <location>
        <begin position="5"/>
        <end position="111"/>
    </location>
</feature>
<dbReference type="AlphaFoldDB" id="A0A4P6ZLN3"/>
<name>A0A4P6ZLN3_9LACO</name>
<dbReference type="GO" id="GO:0003824">
    <property type="term" value="F:catalytic activity"/>
    <property type="evidence" value="ECO:0007669"/>
    <property type="project" value="InterPro"/>
</dbReference>
<accession>A0A4P6ZLN3</accession>
<sequence>MKYNSKCPFCTKPNDEIIVQNHYAKAFFDTKPANPGHVLVVPKEHVRTIFNCSAIQILAIRKLVLKVKHFLDKNFHPGGYQIGMNCYPVGGQSVLHAHVHIIPRYRGQKRRQIFPTDKSKLWKNADEYNNPDVWKNGNTVKEAWQKEFKVMDKLRAKGEKVTYMSHYFHTFR</sequence>
<dbReference type="PANTHER" id="PTHR42997">
    <property type="entry name" value="HIT FAMILY HYDROLASE"/>
    <property type="match status" value="1"/>
</dbReference>
<feature type="short sequence motif" description="Histidine triad motif" evidence="2 3">
    <location>
        <begin position="96"/>
        <end position="100"/>
    </location>
</feature>
<organism evidence="5 6">
    <name type="scientific">Acetilactobacillus jinshanensis</name>
    <dbReference type="NCBI Taxonomy" id="1720083"/>
    <lineage>
        <taxon>Bacteria</taxon>
        <taxon>Bacillati</taxon>
        <taxon>Bacillota</taxon>
        <taxon>Bacilli</taxon>
        <taxon>Lactobacillales</taxon>
        <taxon>Lactobacillaceae</taxon>
        <taxon>Acetilactobacillus</taxon>
    </lineage>
</organism>
<dbReference type="EMBL" id="CP034726">
    <property type="protein sequence ID" value="QBP18467.1"/>
    <property type="molecule type" value="Genomic_DNA"/>
</dbReference>
<keyword evidence="6" id="KW-1185">Reference proteome</keyword>
<dbReference type="Pfam" id="PF01230">
    <property type="entry name" value="HIT"/>
    <property type="match status" value="1"/>
</dbReference>
<feature type="active site" description="Tele-AMP-histidine intermediate" evidence="1">
    <location>
        <position position="98"/>
    </location>
</feature>
<dbReference type="PROSITE" id="PS51084">
    <property type="entry name" value="HIT_2"/>
    <property type="match status" value="1"/>
</dbReference>
<dbReference type="SUPFAM" id="SSF54197">
    <property type="entry name" value="HIT-like"/>
    <property type="match status" value="1"/>
</dbReference>
<gene>
    <name evidence="5" type="ORF">ELX58_04810</name>
</gene>
<dbReference type="RefSeq" id="WP_133442026.1">
    <property type="nucleotide sequence ID" value="NZ_CP034726.1"/>
</dbReference>
<dbReference type="Proteomes" id="UP000294321">
    <property type="component" value="Chromosome"/>
</dbReference>
<evidence type="ECO:0000256" key="3">
    <source>
        <dbReference type="PROSITE-ProRule" id="PRU00464"/>
    </source>
</evidence>
<protein>
    <submittedName>
        <fullName evidence="5">HIT family protein</fullName>
    </submittedName>
</protein>
<evidence type="ECO:0000259" key="4">
    <source>
        <dbReference type="PROSITE" id="PS51084"/>
    </source>
</evidence>
<dbReference type="InterPro" id="IPR011146">
    <property type="entry name" value="HIT-like"/>
</dbReference>
<dbReference type="Gene3D" id="3.30.428.10">
    <property type="entry name" value="HIT-like"/>
    <property type="match status" value="1"/>
</dbReference>
<dbReference type="KEGG" id="lji:ELX58_04810"/>
<proteinExistence type="predicted"/>
<dbReference type="InterPro" id="IPR036265">
    <property type="entry name" value="HIT-like_sf"/>
</dbReference>
<evidence type="ECO:0000313" key="6">
    <source>
        <dbReference type="Proteomes" id="UP000294321"/>
    </source>
</evidence>
<evidence type="ECO:0000313" key="5">
    <source>
        <dbReference type="EMBL" id="QBP18467.1"/>
    </source>
</evidence>
<dbReference type="InterPro" id="IPR001310">
    <property type="entry name" value="Histidine_triad_HIT"/>
</dbReference>
<dbReference type="PRINTS" id="PR00332">
    <property type="entry name" value="HISTRIAD"/>
</dbReference>
<reference evidence="6" key="1">
    <citation type="submission" date="2018-12" db="EMBL/GenBank/DDBJ databases">
        <title>A new species of lactobacillus.</title>
        <authorList>
            <person name="Jian Y."/>
            <person name="Xin L."/>
            <person name="Hong Z.J."/>
            <person name="Ming L.Z."/>
            <person name="Hong X.Z."/>
        </authorList>
    </citation>
    <scope>NUCLEOTIDE SEQUENCE [LARGE SCALE GENOMIC DNA]</scope>
    <source>
        <strain evidence="6">HSLZ-75</strain>
    </source>
</reference>
<dbReference type="OrthoDB" id="9784774at2"/>
<dbReference type="PANTHER" id="PTHR42997:SF1">
    <property type="entry name" value="AP-4-A PHOSPHORYLASE"/>
    <property type="match status" value="1"/>
</dbReference>
<dbReference type="InterPro" id="IPR052908">
    <property type="entry name" value="AP-4-A_phosphorylase"/>
</dbReference>
<evidence type="ECO:0000256" key="2">
    <source>
        <dbReference type="PIRSR" id="PIRSR601310-3"/>
    </source>
</evidence>
<evidence type="ECO:0000256" key="1">
    <source>
        <dbReference type="PIRSR" id="PIRSR601310-1"/>
    </source>
</evidence>